<dbReference type="AlphaFoldDB" id="A0AA97PF82"/>
<proteinExistence type="predicted"/>
<reference evidence="1" key="1">
    <citation type="journal article" date="2012" name="PLoS Genet.">
        <title>Comparative analysis of the genomes of two field isolates of the rice blast fungus Magnaporthe oryzae.</title>
        <authorList>
            <person name="Xue M."/>
            <person name="Yang J."/>
            <person name="Li Z."/>
            <person name="Hu S."/>
            <person name="Yao N."/>
            <person name="Dean R.A."/>
            <person name="Zhao W."/>
            <person name="Shen M."/>
            <person name="Zhang H."/>
            <person name="Li C."/>
            <person name="Liu L."/>
            <person name="Cao L."/>
            <person name="Xu X."/>
            <person name="Xing Y."/>
            <person name="Hsiang T."/>
            <person name="Zhang Z."/>
            <person name="Xu J.R."/>
            <person name="Peng Y.L."/>
        </authorList>
    </citation>
    <scope>NUCLEOTIDE SEQUENCE</scope>
    <source>
        <strain evidence="1">Y34</strain>
    </source>
</reference>
<evidence type="ECO:0000313" key="1">
    <source>
        <dbReference type="EMBL" id="ELQ32389.1"/>
    </source>
</evidence>
<organism evidence="1">
    <name type="scientific">Pyricularia oryzae (strain Y34)</name>
    <name type="common">Rice blast fungus</name>
    <name type="synonym">Magnaporthe oryzae</name>
    <dbReference type="NCBI Taxonomy" id="1143189"/>
    <lineage>
        <taxon>Eukaryota</taxon>
        <taxon>Fungi</taxon>
        <taxon>Dikarya</taxon>
        <taxon>Ascomycota</taxon>
        <taxon>Pezizomycotina</taxon>
        <taxon>Sordariomycetes</taxon>
        <taxon>Sordariomycetidae</taxon>
        <taxon>Magnaporthales</taxon>
        <taxon>Pyriculariaceae</taxon>
        <taxon>Pyricularia</taxon>
    </lineage>
</organism>
<accession>A0AA97PF82</accession>
<dbReference type="Proteomes" id="UP000011086">
    <property type="component" value="Unassembled WGS sequence"/>
</dbReference>
<protein>
    <submittedName>
        <fullName evidence="1">Uncharacterized protein</fullName>
    </submittedName>
</protein>
<dbReference type="EMBL" id="JH793905">
    <property type="protein sequence ID" value="ELQ32389.1"/>
    <property type="molecule type" value="Genomic_DNA"/>
</dbReference>
<dbReference type="SUPFAM" id="SSF144064">
    <property type="entry name" value="Heme iron utilization protein-like"/>
    <property type="match status" value="1"/>
</dbReference>
<gene>
    <name evidence="1" type="ORF">OOU_Y34scaffold01172g5</name>
</gene>
<name>A0AA97PF82_PYRO3</name>
<sequence length="125" mass="14418">MSRLLREATSRRGKSIAIYIAEEVTDKGYRRLVDAIDPKILEKTTERVQTALQGKKLLTKEQEQVVASALITSMEHKSQGDPNTHSSLELYDEHGNMIAKAHVTRDKDKQKWKFRKLELSREEHC</sequence>